<comment type="caution">
    <text evidence="2">The sequence shown here is derived from an EMBL/GenBank/DDBJ whole genome shotgun (WGS) entry which is preliminary data.</text>
</comment>
<sequence>SVPGPDAEPFQSAREHRRQSLQRDVRHVGRPALHHPGEPGPPAEQQHALGGARYFSWATGSQIPSYGSDEMPNSSSPWRSSVLRRPAGPETIGCLNSIKYLIVQSNRTLALKKYIVISASFNVWKHFKRPVATEVDSKGTVTLRIIMPSTAYDPYAFESN</sequence>
<dbReference type="Proteomes" id="UP000499080">
    <property type="component" value="Unassembled WGS sequence"/>
</dbReference>
<keyword evidence="3" id="KW-1185">Reference proteome</keyword>
<evidence type="ECO:0000313" key="3">
    <source>
        <dbReference type="Proteomes" id="UP000499080"/>
    </source>
</evidence>
<reference evidence="2 3" key="1">
    <citation type="journal article" date="2019" name="Sci. Rep.">
        <title>Orb-weaving spider Araneus ventricosus genome elucidates the spidroin gene catalogue.</title>
        <authorList>
            <person name="Kono N."/>
            <person name="Nakamura H."/>
            <person name="Ohtoshi R."/>
            <person name="Moran D.A.P."/>
            <person name="Shinohara A."/>
            <person name="Yoshida Y."/>
            <person name="Fujiwara M."/>
            <person name="Mori M."/>
            <person name="Tomita M."/>
            <person name="Arakawa K."/>
        </authorList>
    </citation>
    <scope>NUCLEOTIDE SEQUENCE [LARGE SCALE GENOMIC DNA]</scope>
</reference>
<evidence type="ECO:0000256" key="1">
    <source>
        <dbReference type="SAM" id="MobiDB-lite"/>
    </source>
</evidence>
<dbReference type="EMBL" id="BGPR01154581">
    <property type="protein sequence ID" value="GBL72001.1"/>
    <property type="molecule type" value="Genomic_DNA"/>
</dbReference>
<organism evidence="2 3">
    <name type="scientific">Araneus ventricosus</name>
    <name type="common">Orbweaver spider</name>
    <name type="synonym">Epeira ventricosa</name>
    <dbReference type="NCBI Taxonomy" id="182803"/>
    <lineage>
        <taxon>Eukaryota</taxon>
        <taxon>Metazoa</taxon>
        <taxon>Ecdysozoa</taxon>
        <taxon>Arthropoda</taxon>
        <taxon>Chelicerata</taxon>
        <taxon>Arachnida</taxon>
        <taxon>Araneae</taxon>
        <taxon>Araneomorphae</taxon>
        <taxon>Entelegynae</taxon>
        <taxon>Araneoidea</taxon>
        <taxon>Araneidae</taxon>
        <taxon>Araneus</taxon>
    </lineage>
</organism>
<accession>A0A4Y1ZWY4</accession>
<proteinExistence type="predicted"/>
<protein>
    <submittedName>
        <fullName evidence="2">Uncharacterized protein</fullName>
    </submittedName>
</protein>
<gene>
    <name evidence="2" type="ORF">AVEN_51252_1</name>
</gene>
<feature type="non-terminal residue" evidence="2">
    <location>
        <position position="1"/>
    </location>
</feature>
<name>A0A4Y1ZWY4_ARAVE</name>
<dbReference type="AlphaFoldDB" id="A0A4Y1ZWY4"/>
<evidence type="ECO:0000313" key="2">
    <source>
        <dbReference type="EMBL" id="GBL72001.1"/>
    </source>
</evidence>
<feature type="region of interest" description="Disordered" evidence="1">
    <location>
        <begin position="1"/>
        <end position="47"/>
    </location>
</feature>